<gene>
    <name evidence="1" type="ORF">BDN72DRAFT_838460</name>
</gene>
<organism evidence="1 2">
    <name type="scientific">Pluteus cervinus</name>
    <dbReference type="NCBI Taxonomy" id="181527"/>
    <lineage>
        <taxon>Eukaryota</taxon>
        <taxon>Fungi</taxon>
        <taxon>Dikarya</taxon>
        <taxon>Basidiomycota</taxon>
        <taxon>Agaricomycotina</taxon>
        <taxon>Agaricomycetes</taxon>
        <taxon>Agaricomycetidae</taxon>
        <taxon>Agaricales</taxon>
        <taxon>Pluteineae</taxon>
        <taxon>Pluteaceae</taxon>
        <taxon>Pluteus</taxon>
    </lineage>
</organism>
<keyword evidence="2" id="KW-1185">Reference proteome</keyword>
<sequence length="151" mass="16410">MFAPSFIVQRPLRDTLAATVYTKRGPAPSAEATSLNDTMPASYASCGCSALFCGWKVIITGATSSFEPANLGHSYLGLGRHSCPASLNDIPAPIPESEQEDSRPGCSLSDGLQGLFGVEWKRACKHTWDTQRSLHSTSALLYFWAISRFHR</sequence>
<reference evidence="1 2" key="1">
    <citation type="journal article" date="2019" name="Nat. Ecol. Evol.">
        <title>Megaphylogeny resolves global patterns of mushroom evolution.</title>
        <authorList>
            <person name="Varga T."/>
            <person name="Krizsan K."/>
            <person name="Foldi C."/>
            <person name="Dima B."/>
            <person name="Sanchez-Garcia M."/>
            <person name="Sanchez-Ramirez S."/>
            <person name="Szollosi G.J."/>
            <person name="Szarkandi J.G."/>
            <person name="Papp V."/>
            <person name="Albert L."/>
            <person name="Andreopoulos W."/>
            <person name="Angelini C."/>
            <person name="Antonin V."/>
            <person name="Barry K.W."/>
            <person name="Bougher N.L."/>
            <person name="Buchanan P."/>
            <person name="Buyck B."/>
            <person name="Bense V."/>
            <person name="Catcheside P."/>
            <person name="Chovatia M."/>
            <person name="Cooper J."/>
            <person name="Damon W."/>
            <person name="Desjardin D."/>
            <person name="Finy P."/>
            <person name="Geml J."/>
            <person name="Haridas S."/>
            <person name="Hughes K."/>
            <person name="Justo A."/>
            <person name="Karasinski D."/>
            <person name="Kautmanova I."/>
            <person name="Kiss B."/>
            <person name="Kocsube S."/>
            <person name="Kotiranta H."/>
            <person name="LaButti K.M."/>
            <person name="Lechner B.E."/>
            <person name="Liimatainen K."/>
            <person name="Lipzen A."/>
            <person name="Lukacs Z."/>
            <person name="Mihaltcheva S."/>
            <person name="Morgado L.N."/>
            <person name="Niskanen T."/>
            <person name="Noordeloos M.E."/>
            <person name="Ohm R.A."/>
            <person name="Ortiz-Santana B."/>
            <person name="Ovrebo C."/>
            <person name="Racz N."/>
            <person name="Riley R."/>
            <person name="Savchenko A."/>
            <person name="Shiryaev A."/>
            <person name="Soop K."/>
            <person name="Spirin V."/>
            <person name="Szebenyi C."/>
            <person name="Tomsovsky M."/>
            <person name="Tulloss R.E."/>
            <person name="Uehling J."/>
            <person name="Grigoriev I.V."/>
            <person name="Vagvolgyi C."/>
            <person name="Papp T."/>
            <person name="Martin F.M."/>
            <person name="Miettinen O."/>
            <person name="Hibbett D.S."/>
            <person name="Nagy L.G."/>
        </authorList>
    </citation>
    <scope>NUCLEOTIDE SEQUENCE [LARGE SCALE GENOMIC DNA]</scope>
    <source>
        <strain evidence="1 2">NL-1719</strain>
    </source>
</reference>
<evidence type="ECO:0000313" key="2">
    <source>
        <dbReference type="Proteomes" id="UP000308600"/>
    </source>
</evidence>
<evidence type="ECO:0000313" key="1">
    <source>
        <dbReference type="EMBL" id="TFK70795.1"/>
    </source>
</evidence>
<dbReference type="Proteomes" id="UP000308600">
    <property type="component" value="Unassembled WGS sequence"/>
</dbReference>
<protein>
    <submittedName>
        <fullName evidence="1">Uncharacterized protein</fullName>
    </submittedName>
</protein>
<proteinExistence type="predicted"/>
<name>A0ACD3AYB0_9AGAR</name>
<dbReference type="EMBL" id="ML208307">
    <property type="protein sequence ID" value="TFK70795.1"/>
    <property type="molecule type" value="Genomic_DNA"/>
</dbReference>
<accession>A0ACD3AYB0</accession>